<gene>
    <name evidence="1" type="ORF">Q4T40_02425</name>
</gene>
<keyword evidence="2" id="KW-1185">Reference proteome</keyword>
<dbReference type="PANTHER" id="PTHR36847:SF1">
    <property type="entry name" value="AMIDOLIGASE ENZYME"/>
    <property type="match status" value="1"/>
</dbReference>
<sequence length="300" mass="33372">MKNQHFGIEIEMTGLTREAAANVIAKYFGTHARYVGGCYKEYHVADAAGRTWKVVYDSSIRAEKKVSGGTATAGDDHKVEMVSPKCNYADINDIQELVRLIRKAGGIVNSSCGIHVHVDAANHNAKSLRNLVNIMASKDELIYKALEVDSARESRFCKKVDGRLVAALKAKKPATMDAVKNIWYAPYGGDGSYQHYHSSRYHGLNLHSVFQKGTVEFRLFNSTLHAGKIKAYIQFCLAVSHQAIAQKSASATPTVTYNPAYTFRCWLLRLGMIGDEFKTARLHLMAKMEGNSAWRNANHR</sequence>
<protein>
    <submittedName>
        <fullName evidence="1">Amidoligase family protein</fullName>
    </submittedName>
</protein>
<reference evidence="1 2" key="1">
    <citation type="submission" date="2023-07" db="EMBL/GenBank/DDBJ databases">
        <title>The novel representative of Negativicutes class, Anaeroselena agilis gen. nov. sp. nov.</title>
        <authorList>
            <person name="Prokofeva M.I."/>
            <person name="Elcheninov A.G."/>
            <person name="Klyukina A."/>
            <person name="Kublanov I.V."/>
            <person name="Frolov E.N."/>
            <person name="Podosokorskaya O.A."/>
        </authorList>
    </citation>
    <scope>NUCLEOTIDE SEQUENCE [LARGE SCALE GENOMIC DNA]</scope>
    <source>
        <strain evidence="1 2">4137-cl</strain>
    </source>
</reference>
<proteinExistence type="predicted"/>
<dbReference type="Pfam" id="PF12224">
    <property type="entry name" value="Amidoligase_2"/>
    <property type="match status" value="1"/>
</dbReference>
<dbReference type="RefSeq" id="WP_413778652.1">
    <property type="nucleotide sequence ID" value="NZ_JAUOZS010000001.1"/>
</dbReference>
<dbReference type="Proteomes" id="UP001254848">
    <property type="component" value="Unassembled WGS sequence"/>
</dbReference>
<evidence type="ECO:0000313" key="2">
    <source>
        <dbReference type="Proteomes" id="UP001254848"/>
    </source>
</evidence>
<name>A0ABU3NVC6_9FIRM</name>
<comment type="caution">
    <text evidence="1">The sequence shown here is derived from an EMBL/GenBank/DDBJ whole genome shotgun (WGS) entry which is preliminary data.</text>
</comment>
<dbReference type="PANTHER" id="PTHR36847">
    <property type="entry name" value="AMIDOLIGASE ENZYME"/>
    <property type="match status" value="1"/>
</dbReference>
<dbReference type="EMBL" id="JAUOZS010000001">
    <property type="protein sequence ID" value="MDT8900092.1"/>
    <property type="molecule type" value="Genomic_DNA"/>
</dbReference>
<dbReference type="InterPro" id="IPR022025">
    <property type="entry name" value="Amidoligase_2"/>
</dbReference>
<evidence type="ECO:0000313" key="1">
    <source>
        <dbReference type="EMBL" id="MDT8900092.1"/>
    </source>
</evidence>
<accession>A0ABU3NVC6</accession>
<organism evidence="1 2">
    <name type="scientific">Anaeroselena agilis</name>
    <dbReference type="NCBI Taxonomy" id="3063788"/>
    <lineage>
        <taxon>Bacteria</taxon>
        <taxon>Bacillati</taxon>
        <taxon>Bacillota</taxon>
        <taxon>Negativicutes</taxon>
        <taxon>Acetonemataceae</taxon>
        <taxon>Anaeroselena</taxon>
    </lineage>
</organism>